<protein>
    <submittedName>
        <fullName evidence="1">Uncharacterized protein</fullName>
    </submittedName>
</protein>
<keyword evidence="2" id="KW-1185">Reference proteome</keyword>
<dbReference type="EMBL" id="CAUOFW020003380">
    <property type="protein sequence ID" value="CAK9159554.1"/>
    <property type="molecule type" value="Genomic_DNA"/>
</dbReference>
<gene>
    <name evidence="1" type="ORF">ILEXP_LOCUS28252</name>
</gene>
<feature type="non-terminal residue" evidence="1">
    <location>
        <position position="61"/>
    </location>
</feature>
<proteinExistence type="predicted"/>
<accession>A0ABC8SQW0</accession>
<sequence length="61" mass="6416">MVGLIGRSSYDDGCVGGGVRGDSANGERNGEGRFGGIGHFWERLDQMTRVLNTNTPCSSAP</sequence>
<dbReference type="Proteomes" id="UP001642360">
    <property type="component" value="Unassembled WGS sequence"/>
</dbReference>
<dbReference type="AlphaFoldDB" id="A0ABC8SQW0"/>
<organism evidence="1 2">
    <name type="scientific">Ilex paraguariensis</name>
    <name type="common">yerba mate</name>
    <dbReference type="NCBI Taxonomy" id="185542"/>
    <lineage>
        <taxon>Eukaryota</taxon>
        <taxon>Viridiplantae</taxon>
        <taxon>Streptophyta</taxon>
        <taxon>Embryophyta</taxon>
        <taxon>Tracheophyta</taxon>
        <taxon>Spermatophyta</taxon>
        <taxon>Magnoliopsida</taxon>
        <taxon>eudicotyledons</taxon>
        <taxon>Gunneridae</taxon>
        <taxon>Pentapetalae</taxon>
        <taxon>asterids</taxon>
        <taxon>campanulids</taxon>
        <taxon>Aquifoliales</taxon>
        <taxon>Aquifoliaceae</taxon>
        <taxon>Ilex</taxon>
    </lineage>
</organism>
<evidence type="ECO:0000313" key="2">
    <source>
        <dbReference type="Proteomes" id="UP001642360"/>
    </source>
</evidence>
<evidence type="ECO:0000313" key="1">
    <source>
        <dbReference type="EMBL" id="CAK9159554.1"/>
    </source>
</evidence>
<reference evidence="1 2" key="1">
    <citation type="submission" date="2024-02" db="EMBL/GenBank/DDBJ databases">
        <authorList>
            <person name="Vignale AGUSTIN F."/>
            <person name="Sosa J E."/>
            <person name="Modenutti C."/>
        </authorList>
    </citation>
    <scope>NUCLEOTIDE SEQUENCE [LARGE SCALE GENOMIC DNA]</scope>
</reference>
<comment type="caution">
    <text evidence="1">The sequence shown here is derived from an EMBL/GenBank/DDBJ whole genome shotgun (WGS) entry which is preliminary data.</text>
</comment>
<name>A0ABC8SQW0_9AQUA</name>